<comment type="caution">
    <text evidence="1">The sequence shown here is derived from an EMBL/GenBank/DDBJ whole genome shotgun (WGS) entry which is preliminary data.</text>
</comment>
<accession>T1B3Y0</accession>
<reference evidence="1" key="2">
    <citation type="journal article" date="2014" name="ISME J.">
        <title>Microbial stratification in low pH oxic and suboxic macroscopic growths along an acid mine drainage.</title>
        <authorList>
            <person name="Mendez-Garcia C."/>
            <person name="Mesa V."/>
            <person name="Sprenger R.R."/>
            <person name="Richter M."/>
            <person name="Diez M.S."/>
            <person name="Solano J."/>
            <person name="Bargiela R."/>
            <person name="Golyshina O.V."/>
            <person name="Manteca A."/>
            <person name="Ramos J.L."/>
            <person name="Gallego J.R."/>
            <person name="Llorente I."/>
            <person name="Martins Dos Santos V.A."/>
            <person name="Jensen O.N."/>
            <person name="Pelaez A.I."/>
            <person name="Sanchez J."/>
            <person name="Ferrer M."/>
        </authorList>
    </citation>
    <scope>NUCLEOTIDE SEQUENCE</scope>
</reference>
<dbReference type="EMBL" id="AUZY01003722">
    <property type="protein sequence ID" value="EQD67632.1"/>
    <property type="molecule type" value="Genomic_DNA"/>
</dbReference>
<gene>
    <name evidence="2" type="ORF">B1B_05866</name>
    <name evidence="1" type="ORF">B2A_07774</name>
</gene>
<reference evidence="1" key="1">
    <citation type="submission" date="2013-08" db="EMBL/GenBank/DDBJ databases">
        <authorList>
            <person name="Mendez C."/>
            <person name="Richter M."/>
            <person name="Ferrer M."/>
            <person name="Sanchez J."/>
        </authorList>
    </citation>
    <scope>NUCLEOTIDE SEQUENCE</scope>
</reference>
<dbReference type="AlphaFoldDB" id="T1B3Y0"/>
<organism evidence="1">
    <name type="scientific">mine drainage metagenome</name>
    <dbReference type="NCBI Taxonomy" id="410659"/>
    <lineage>
        <taxon>unclassified sequences</taxon>
        <taxon>metagenomes</taxon>
        <taxon>ecological metagenomes</taxon>
    </lineage>
</organism>
<evidence type="ECO:0000313" key="1">
    <source>
        <dbReference type="EMBL" id="EQD49045.1"/>
    </source>
</evidence>
<proteinExistence type="predicted"/>
<sequence length="101" mass="10789">MRVRLEYQRLGVVLYRAAQNVATGPVLGDLVEANNTAAPLALLENVRGQQSSRSARRVFGVADIGSAYDPRTFPAVVAARWPGVTVVYTPTHGSGLNAIEP</sequence>
<name>T1B3Y0_9ZZZZ</name>
<dbReference type="EMBL" id="AUZZ01005583">
    <property type="protein sequence ID" value="EQD49045.1"/>
    <property type="molecule type" value="Genomic_DNA"/>
</dbReference>
<evidence type="ECO:0000313" key="2">
    <source>
        <dbReference type="EMBL" id="EQD67632.1"/>
    </source>
</evidence>
<protein>
    <submittedName>
        <fullName evidence="1">ISRSO5-transposase protein</fullName>
    </submittedName>
</protein>